<keyword evidence="1" id="KW-0472">Membrane</keyword>
<keyword evidence="1" id="KW-0812">Transmembrane</keyword>
<evidence type="ECO:0000256" key="1">
    <source>
        <dbReference type="SAM" id="Phobius"/>
    </source>
</evidence>
<organism evidence="2 3">
    <name type="scientific">Streptomyces bambusae</name>
    <dbReference type="NCBI Taxonomy" id="1550616"/>
    <lineage>
        <taxon>Bacteria</taxon>
        <taxon>Bacillati</taxon>
        <taxon>Actinomycetota</taxon>
        <taxon>Actinomycetes</taxon>
        <taxon>Kitasatosporales</taxon>
        <taxon>Streptomycetaceae</taxon>
        <taxon>Streptomyces</taxon>
    </lineage>
</organism>
<accession>A0ABS6ZGI3</accession>
<dbReference type="EMBL" id="WTFF01000507">
    <property type="protein sequence ID" value="MBW5486859.1"/>
    <property type="molecule type" value="Genomic_DNA"/>
</dbReference>
<feature type="transmembrane region" description="Helical" evidence="1">
    <location>
        <begin position="91"/>
        <end position="112"/>
    </location>
</feature>
<keyword evidence="3" id="KW-1185">Reference proteome</keyword>
<dbReference type="Proteomes" id="UP000812013">
    <property type="component" value="Unassembled WGS sequence"/>
</dbReference>
<reference evidence="2 3" key="1">
    <citation type="submission" date="2019-12" db="EMBL/GenBank/DDBJ databases">
        <title>Genome sequence of Streptomyces bambusae.</title>
        <authorList>
            <person name="Bansal K."/>
            <person name="Choksket S."/>
            <person name="Korpole S."/>
            <person name="Patil P.B."/>
        </authorList>
    </citation>
    <scope>NUCLEOTIDE SEQUENCE [LARGE SCALE GENOMIC DNA]</scope>
    <source>
        <strain evidence="2 3">SK60</strain>
    </source>
</reference>
<keyword evidence="1" id="KW-1133">Transmembrane helix</keyword>
<dbReference type="RefSeq" id="WP_219672041.1">
    <property type="nucleotide sequence ID" value="NZ_WTFF01000507.1"/>
</dbReference>
<dbReference type="Pfam" id="PF13160">
    <property type="entry name" value="DUF3995"/>
    <property type="match status" value="1"/>
</dbReference>
<gene>
    <name evidence="2" type="ORF">GPJ59_34755</name>
</gene>
<feature type="transmembrane region" description="Helical" evidence="1">
    <location>
        <begin position="59"/>
        <end position="79"/>
    </location>
</feature>
<dbReference type="InterPro" id="IPR025058">
    <property type="entry name" value="DUF3995"/>
</dbReference>
<evidence type="ECO:0000313" key="3">
    <source>
        <dbReference type="Proteomes" id="UP000812013"/>
    </source>
</evidence>
<comment type="caution">
    <text evidence="2">The sequence shown here is derived from an EMBL/GenBank/DDBJ whole genome shotgun (WGS) entry which is preliminary data.</text>
</comment>
<feature type="transmembrane region" description="Helical" evidence="1">
    <location>
        <begin position="12"/>
        <end position="31"/>
    </location>
</feature>
<name>A0ABS6ZGI3_9ACTN</name>
<sequence>MTSTAVNTRVRAAAGAAATGLAAAGALHVVWTRSPWPLDTPADLARVAVGVEETELPSAPLTLAVAGLLGTAGALVTAAARPESRWGRAKLVRAGVWTATGVLAARGAGGLAVSGLQLGKSTPEFRHWDLRLYSPICLTLAGLMGYVAGRTRHA</sequence>
<feature type="transmembrane region" description="Helical" evidence="1">
    <location>
        <begin position="132"/>
        <end position="149"/>
    </location>
</feature>
<evidence type="ECO:0000313" key="2">
    <source>
        <dbReference type="EMBL" id="MBW5486859.1"/>
    </source>
</evidence>
<protein>
    <submittedName>
        <fullName evidence="2">DUF3995 domain-containing protein</fullName>
    </submittedName>
</protein>
<proteinExistence type="predicted"/>